<dbReference type="EMBL" id="DXBM01000063">
    <property type="protein sequence ID" value="HIZ46852.1"/>
    <property type="molecule type" value="Genomic_DNA"/>
</dbReference>
<evidence type="ECO:0000313" key="3">
    <source>
        <dbReference type="Proteomes" id="UP000824062"/>
    </source>
</evidence>
<protein>
    <submittedName>
        <fullName evidence="2">ATP-binding protein</fullName>
    </submittedName>
</protein>
<sequence>MPRDFYPFVEEGNGESGEGHLDVVTHPARVAVYDDAAAAPRVVVIEPKDVRSYLEEITATVSRLAREQGGSVPFMVIREIVENFIHAYFQAPTITILDGGNTIRFSDRGPGIREKALALEFGTSSATEEMKRYIRGVGSGLPYVQQYMADKGGSLDIEDNISGGTVVTISTRPVPEARAVSNAPTAPLVPGTSGSTPVAPLVPGTSGAVAGTGMPQVELDERGEAVMSYLAEHESVGPSDLVRAEGRSAASWSRTLAALAAQGLVMKVGQKYQPTAIGRTLT</sequence>
<reference evidence="2" key="1">
    <citation type="journal article" date="2021" name="PeerJ">
        <title>Extensive microbial diversity within the chicken gut microbiome revealed by metagenomics and culture.</title>
        <authorList>
            <person name="Gilroy R."/>
            <person name="Ravi A."/>
            <person name="Getino M."/>
            <person name="Pursley I."/>
            <person name="Horton D.L."/>
            <person name="Alikhan N.F."/>
            <person name="Baker D."/>
            <person name="Gharbi K."/>
            <person name="Hall N."/>
            <person name="Watson M."/>
            <person name="Adriaenssens E.M."/>
            <person name="Foster-Nyarko E."/>
            <person name="Jarju S."/>
            <person name="Secka A."/>
            <person name="Antonio M."/>
            <person name="Oren A."/>
            <person name="Chaudhuri R.R."/>
            <person name="La Ragione R."/>
            <person name="Hildebrand F."/>
            <person name="Pallen M.J."/>
        </authorList>
    </citation>
    <scope>NUCLEOTIDE SEQUENCE</scope>
    <source>
        <strain evidence="2">ChiHjej12B11-14209</strain>
    </source>
</reference>
<name>A0A9D2JEZ7_9ACTN</name>
<dbReference type="GO" id="GO:0005524">
    <property type="term" value="F:ATP binding"/>
    <property type="evidence" value="ECO:0007669"/>
    <property type="project" value="UniProtKB-KW"/>
</dbReference>
<reference evidence="2" key="2">
    <citation type="submission" date="2021-04" db="EMBL/GenBank/DDBJ databases">
        <authorList>
            <person name="Gilroy R."/>
        </authorList>
    </citation>
    <scope>NUCLEOTIDE SEQUENCE</scope>
    <source>
        <strain evidence="2">ChiHjej12B11-14209</strain>
    </source>
</reference>
<proteinExistence type="predicted"/>
<organism evidence="2 3">
    <name type="scientific">Candidatus Olsenella pullistercoris</name>
    <dbReference type="NCBI Taxonomy" id="2838712"/>
    <lineage>
        <taxon>Bacteria</taxon>
        <taxon>Bacillati</taxon>
        <taxon>Actinomycetota</taxon>
        <taxon>Coriobacteriia</taxon>
        <taxon>Coriobacteriales</taxon>
        <taxon>Atopobiaceae</taxon>
        <taxon>Olsenella</taxon>
    </lineage>
</organism>
<evidence type="ECO:0000259" key="1">
    <source>
        <dbReference type="Pfam" id="PF02518"/>
    </source>
</evidence>
<dbReference type="Proteomes" id="UP000824062">
    <property type="component" value="Unassembled WGS sequence"/>
</dbReference>
<dbReference type="SUPFAM" id="SSF55874">
    <property type="entry name" value="ATPase domain of HSP90 chaperone/DNA topoisomerase II/histidine kinase"/>
    <property type="match status" value="1"/>
</dbReference>
<keyword evidence="2" id="KW-0067">ATP-binding</keyword>
<accession>A0A9D2JEZ7</accession>
<dbReference type="InterPro" id="IPR036890">
    <property type="entry name" value="HATPase_C_sf"/>
</dbReference>
<dbReference type="Pfam" id="PF02518">
    <property type="entry name" value="HATPase_c"/>
    <property type="match status" value="1"/>
</dbReference>
<evidence type="ECO:0000313" key="2">
    <source>
        <dbReference type="EMBL" id="HIZ46852.1"/>
    </source>
</evidence>
<gene>
    <name evidence="2" type="ORF">IAA19_07550</name>
</gene>
<comment type="caution">
    <text evidence="2">The sequence shown here is derived from an EMBL/GenBank/DDBJ whole genome shotgun (WGS) entry which is preliminary data.</text>
</comment>
<keyword evidence="2" id="KW-0547">Nucleotide-binding</keyword>
<dbReference type="AlphaFoldDB" id="A0A9D2JEZ7"/>
<dbReference type="Gene3D" id="3.30.565.10">
    <property type="entry name" value="Histidine kinase-like ATPase, C-terminal domain"/>
    <property type="match status" value="1"/>
</dbReference>
<dbReference type="InterPro" id="IPR003594">
    <property type="entry name" value="HATPase_dom"/>
</dbReference>
<feature type="domain" description="Histidine kinase/HSP90-like ATPase" evidence="1">
    <location>
        <begin position="75"/>
        <end position="170"/>
    </location>
</feature>